<sequence length="34" mass="4189">MENRMILTDFRPDFLCGCRTGQEMTFRMDSFYYL</sequence>
<dbReference type="AlphaFoldDB" id="A8RP82"/>
<accession>A8RP82</accession>
<gene>
    <name evidence="1" type="ORF">CLOBOL_02395</name>
</gene>
<evidence type="ECO:0000313" key="1">
    <source>
        <dbReference type="EMBL" id="EDP17323.1"/>
    </source>
</evidence>
<reference evidence="1 2" key="1">
    <citation type="submission" date="2007-08" db="EMBL/GenBank/DDBJ databases">
        <authorList>
            <person name="Fulton L."/>
            <person name="Clifton S."/>
            <person name="Fulton B."/>
            <person name="Xu J."/>
            <person name="Minx P."/>
            <person name="Pepin K.H."/>
            <person name="Johnson M."/>
            <person name="Thiruvilangam P."/>
            <person name="Bhonagiri V."/>
            <person name="Nash W.E."/>
            <person name="Mardis E.R."/>
            <person name="Wilson R.K."/>
        </authorList>
    </citation>
    <scope>NUCLEOTIDE SEQUENCE [LARGE SCALE GENOMIC DNA]</scope>
    <source>
        <strain evidence="2">ATCC BAA-613 / DSM 15670 / CCUG 46953 / JCM 12243 / WAL 16351</strain>
    </source>
</reference>
<organism evidence="1 2">
    <name type="scientific">Enterocloster bolteae (strain ATCC BAA-613 / DSM 15670 / CCUG 46953 / JCM 12243 / WAL 16351)</name>
    <name type="common">Clostridium bolteae</name>
    <dbReference type="NCBI Taxonomy" id="411902"/>
    <lineage>
        <taxon>Bacteria</taxon>
        <taxon>Bacillati</taxon>
        <taxon>Bacillota</taxon>
        <taxon>Clostridia</taxon>
        <taxon>Lachnospirales</taxon>
        <taxon>Lachnospiraceae</taxon>
        <taxon>Enterocloster</taxon>
    </lineage>
</organism>
<evidence type="ECO:0000313" key="2">
    <source>
        <dbReference type="Proteomes" id="UP000005396"/>
    </source>
</evidence>
<dbReference type="PaxDb" id="411902-CLOBOL_02395"/>
<protein>
    <submittedName>
        <fullName evidence="1">Uncharacterized protein</fullName>
    </submittedName>
</protein>
<comment type="caution">
    <text evidence="1">The sequence shown here is derived from an EMBL/GenBank/DDBJ whole genome shotgun (WGS) entry which is preliminary data.</text>
</comment>
<proteinExistence type="predicted"/>
<dbReference type="HOGENOM" id="CLU_3372947_0_0_9"/>
<dbReference type="EMBL" id="ABCC02000023">
    <property type="protein sequence ID" value="EDP17323.1"/>
    <property type="molecule type" value="Genomic_DNA"/>
</dbReference>
<dbReference type="Proteomes" id="UP000005396">
    <property type="component" value="Unassembled WGS sequence"/>
</dbReference>
<name>A8RP82_ENTBW</name>
<reference evidence="1 2" key="2">
    <citation type="submission" date="2007-09" db="EMBL/GenBank/DDBJ databases">
        <title>Draft genome sequence of Clostridium bolteae (ATCC BAA-613).</title>
        <authorList>
            <person name="Sudarsanam P."/>
            <person name="Ley R."/>
            <person name="Guruge J."/>
            <person name="Turnbaugh P.J."/>
            <person name="Mahowald M."/>
            <person name="Liep D."/>
            <person name="Gordon J."/>
        </authorList>
    </citation>
    <scope>NUCLEOTIDE SEQUENCE [LARGE SCALE GENOMIC DNA]</scope>
    <source>
        <strain evidence="2">ATCC BAA-613 / DSM 15670 / CCUG 46953 / JCM 12243 / WAL 16351</strain>
    </source>
</reference>